<dbReference type="GO" id="GO:0009247">
    <property type="term" value="P:glycolipid biosynthetic process"/>
    <property type="evidence" value="ECO:0007669"/>
    <property type="project" value="UniProtKB-ARBA"/>
</dbReference>
<keyword evidence="2" id="KW-1003">Cell membrane</keyword>
<evidence type="ECO:0008006" key="9">
    <source>
        <dbReference type="Google" id="ProtNLM"/>
    </source>
</evidence>
<dbReference type="AlphaFoldDB" id="A0A1F4TKQ7"/>
<dbReference type="STRING" id="1802583.A2311_02175"/>
<comment type="caution">
    <text evidence="7">The sequence shown here is derived from an EMBL/GenBank/DDBJ whole genome shotgun (WGS) entry which is preliminary data.</text>
</comment>
<dbReference type="Pfam" id="PF03279">
    <property type="entry name" value="Lip_A_acyltrans"/>
    <property type="match status" value="1"/>
</dbReference>
<dbReference type="EMBL" id="MEUF01000065">
    <property type="protein sequence ID" value="OGC33197.1"/>
    <property type="molecule type" value="Genomic_DNA"/>
</dbReference>
<evidence type="ECO:0000256" key="3">
    <source>
        <dbReference type="ARBA" id="ARBA00022519"/>
    </source>
</evidence>
<protein>
    <recommendedName>
        <fullName evidence="9">Lipid A biosynthesis acyltransferase</fullName>
    </recommendedName>
</protein>
<dbReference type="PANTHER" id="PTHR30606:SF10">
    <property type="entry name" value="PHOSPHATIDYLINOSITOL MANNOSIDE ACYLTRANSFERASE"/>
    <property type="match status" value="1"/>
</dbReference>
<evidence type="ECO:0000256" key="4">
    <source>
        <dbReference type="ARBA" id="ARBA00022679"/>
    </source>
</evidence>
<keyword evidence="5" id="KW-0472">Membrane</keyword>
<proteinExistence type="predicted"/>
<name>A0A1F4TKQ7_UNCSA</name>
<gene>
    <name evidence="7" type="ORF">A2311_02175</name>
</gene>
<evidence type="ECO:0000256" key="1">
    <source>
        <dbReference type="ARBA" id="ARBA00004533"/>
    </source>
</evidence>
<keyword evidence="6" id="KW-0012">Acyltransferase</keyword>
<dbReference type="CDD" id="cd07984">
    <property type="entry name" value="LPLAT_LABLAT-like"/>
    <property type="match status" value="1"/>
</dbReference>
<reference evidence="7 8" key="1">
    <citation type="journal article" date="2016" name="Nat. Commun.">
        <title>Thousands of microbial genomes shed light on interconnected biogeochemical processes in an aquifer system.</title>
        <authorList>
            <person name="Anantharaman K."/>
            <person name="Brown C.T."/>
            <person name="Hug L.A."/>
            <person name="Sharon I."/>
            <person name="Castelle C.J."/>
            <person name="Probst A.J."/>
            <person name="Thomas B.C."/>
            <person name="Singh A."/>
            <person name="Wilkins M.J."/>
            <person name="Karaoz U."/>
            <person name="Brodie E.L."/>
            <person name="Williams K.H."/>
            <person name="Hubbard S.S."/>
            <person name="Banfield J.F."/>
        </authorList>
    </citation>
    <scope>NUCLEOTIDE SEQUENCE [LARGE SCALE GENOMIC DNA]</scope>
</reference>
<sequence>MLFIRLLRWKFGLIFRCLPPAAAVFCLHISAEFFYRLVRLTPVKKMVNNNLQLLLPQKETSLLADKLLKNISYSIFEIICTPFFRATHLDLIMTVHGLEYVDQALAAGKGALLMSMHSGNYEMSGTYLGIHGYKQTAILKAPPGDPLFRFVNEGRAHFGTKLVNIMEANMYRETLKALANNEGICYLIDTGALEGRHEKISFLGHQVPVATGWLALAERSGARVVLSTSKREGRKIVLTFSPPITVDADNHEAVIRDVSRHYENFIQHHPEQWWIFLNSHEIKRMLEGK</sequence>
<accession>A0A1F4TKQ7</accession>
<evidence type="ECO:0000256" key="6">
    <source>
        <dbReference type="ARBA" id="ARBA00023315"/>
    </source>
</evidence>
<organism evidence="7 8">
    <name type="scientific">candidate division WOR-1 bacterium RIFOXYB2_FULL_48_7</name>
    <dbReference type="NCBI Taxonomy" id="1802583"/>
    <lineage>
        <taxon>Bacteria</taxon>
        <taxon>Bacillati</taxon>
        <taxon>Saganbacteria</taxon>
    </lineage>
</organism>
<evidence type="ECO:0000256" key="2">
    <source>
        <dbReference type="ARBA" id="ARBA00022475"/>
    </source>
</evidence>
<comment type="subcellular location">
    <subcellularLocation>
        <location evidence="1">Cell inner membrane</location>
    </subcellularLocation>
</comment>
<evidence type="ECO:0000256" key="5">
    <source>
        <dbReference type="ARBA" id="ARBA00023136"/>
    </source>
</evidence>
<evidence type="ECO:0000313" key="8">
    <source>
        <dbReference type="Proteomes" id="UP000178951"/>
    </source>
</evidence>
<dbReference type="Proteomes" id="UP000178951">
    <property type="component" value="Unassembled WGS sequence"/>
</dbReference>
<keyword evidence="3" id="KW-0997">Cell inner membrane</keyword>
<keyword evidence="4" id="KW-0808">Transferase</keyword>
<dbReference type="PANTHER" id="PTHR30606">
    <property type="entry name" value="LIPID A BIOSYNTHESIS LAUROYL ACYLTRANSFERASE"/>
    <property type="match status" value="1"/>
</dbReference>
<dbReference type="GO" id="GO:0005886">
    <property type="term" value="C:plasma membrane"/>
    <property type="evidence" value="ECO:0007669"/>
    <property type="project" value="UniProtKB-SubCell"/>
</dbReference>
<evidence type="ECO:0000313" key="7">
    <source>
        <dbReference type="EMBL" id="OGC33197.1"/>
    </source>
</evidence>
<dbReference type="InterPro" id="IPR004960">
    <property type="entry name" value="LipA_acyltrans"/>
</dbReference>
<dbReference type="GO" id="GO:0016746">
    <property type="term" value="F:acyltransferase activity"/>
    <property type="evidence" value="ECO:0007669"/>
    <property type="project" value="UniProtKB-KW"/>
</dbReference>